<feature type="repeat" description="ANK" evidence="3">
    <location>
        <begin position="1461"/>
        <end position="1487"/>
    </location>
</feature>
<dbReference type="Pfam" id="PF26128">
    <property type="entry name" value="Gad2"/>
    <property type="match status" value="1"/>
</dbReference>
<feature type="repeat" description="ANK" evidence="3">
    <location>
        <begin position="535"/>
        <end position="562"/>
    </location>
</feature>
<dbReference type="OrthoDB" id="539213at2759"/>
<reference evidence="5 6" key="1">
    <citation type="submission" date="2019-07" db="EMBL/GenBank/DDBJ databases">
        <title>Finished genome of Venturia effusa.</title>
        <authorList>
            <person name="Young C.A."/>
            <person name="Cox M.P."/>
            <person name="Ganley A.R.D."/>
            <person name="David W.J."/>
        </authorList>
    </citation>
    <scope>NUCLEOTIDE SEQUENCE [LARGE SCALE GENOMIC DNA]</scope>
    <source>
        <strain evidence="6">albino</strain>
    </source>
</reference>
<dbReference type="SUPFAM" id="SSF48403">
    <property type="entry name" value="Ankyrin repeat"/>
    <property type="match status" value="2"/>
</dbReference>
<dbReference type="Pfam" id="PF12796">
    <property type="entry name" value="Ank_2"/>
    <property type="match status" value="1"/>
</dbReference>
<name>A0A517KY36_9PEZI</name>
<evidence type="ECO:0000256" key="2">
    <source>
        <dbReference type="ARBA" id="ARBA00023043"/>
    </source>
</evidence>
<dbReference type="PROSITE" id="PS50088">
    <property type="entry name" value="ANK_REPEAT"/>
    <property type="match status" value="5"/>
</dbReference>
<accession>A0A517KY36</accession>
<feature type="compositionally biased region" description="Acidic residues" evidence="4">
    <location>
        <begin position="1736"/>
        <end position="1746"/>
    </location>
</feature>
<feature type="region of interest" description="Disordered" evidence="4">
    <location>
        <begin position="1727"/>
        <end position="1747"/>
    </location>
</feature>
<feature type="compositionally biased region" description="Acidic residues" evidence="4">
    <location>
        <begin position="633"/>
        <end position="647"/>
    </location>
</feature>
<dbReference type="SMART" id="SM00248">
    <property type="entry name" value="ANK"/>
    <property type="match status" value="11"/>
</dbReference>
<feature type="region of interest" description="Disordered" evidence="4">
    <location>
        <begin position="1163"/>
        <end position="1183"/>
    </location>
</feature>
<sequence>MATSTLPELPVPRDEFIPYLANRKTPVVDLLVPYKTFDTKIRELFAQEPDNAALHDPLVNAIPVFVSGNESHVKVRARDLATETQEEKDKYMMPLSQEDRMEDGTPAIVESLKEFQHNFNVFTELALSDLDWNNLVVAGSAAVTPLIPVPKKYRGSKRALRQYYHEILAPASDVDIFLYGMDEEQAKEKIKQIETKVRDAILQETTTIRTKHAITIVSSYPTRHIQIVLRIYKSMSEILTGFDVDCSCVAYDGSQIYMAPRALAAFVTQVNPIDLTRRSPSYENRLSKYSHRGFEVFWKDLDRSRIDPTIFERSFQRLEGLSRLLVLEKLPKASDRETYLVKRREERGRPALNTRYRRFHDSRGDIKAQHEDEVAEWVDQEEVSNYHTFTIPYGEKFNAKKIEKLLYTKDLLLNAEWNKPKDREVHLHRHPAFFGHAEDIFEDCCGYCPKPSTPEEEEVAESESKIYVSGPISFLKDDAGRQSIGSFNPINDAEWATAYVGNTAVLCQAIVDHDLEHVKAWVEREDTDVNQRDYTGRTPLHLAVMSSTPEIVNCLVKHGARLVARIVDGRTALHLAAVRGDPEIVKIIMEKSEANEAEEELKIMRKKDAKVAAKDSGKEKEQLSSEKSSSSDSEADAELVDAEESSDDGTQSAVTGSYVKVAAEKATEDGNALPEDEDEEPDFYDVNVVAWDTPYSPLHIAIVNGHTEVVKMLCGDFGADVLLPVKLLSDYDKSPRAAILSLVLALSLPMEQAKVMAKTLLDLGATSAQADLKQVTAFHYYVDDGPDATQILLENDTAAAIAALKHIVIAGSYYNPSTASPLLTAIENRDAITALKLLDSGAAAQIEFASWIKAAKIQFESNYGFSNDPDQNMKTFRKSVDQPLCVAVEAEQPSIASELLERGADPNTLTKSGAEVVHDDYPRRYRKGETVLDQVQEKLKILRNHGTEEKEDGPPAPEPLKELGHYVNGLEPGTYKYWVVATGFEQAKSRYESDLKSYKELSKEKKYPIGMMEKQQAINDMIGAFEDLEKQLLKRGAKTFEQLHPDIKCEVDPYTPYKYEAPKPKPFETSFGFAVGDLTDKKKELYLGLFQAAWEDDLETVKRLTLTPQGEKKDEPPLQIAVRDSADLSPFSIAVLKGHLDTAAAILEISRAQYVPKERKGTERFSMNQYSSDENDSDDDGASDRLDIYREIVDDTFTIENIGEVSLQVKSSVTPLSFFNWTTTIQHFAEFSPEVRTKISRVPQSLLTYAIAHDNKDLLVFLIGLGAKYTAQKEDENSSTPQFYNFGVGELNFALDLGRTHLVAEILKLTGCGLPLDDLVKKSGIEVKEKPKYYQGLSIHGAKRADWAAQGRNMHVAQTGPKTSLALIAANQGSIESVEFLLSDTPVRLYSEFAKTFEDDKRLNHLGKAGRISNAVSKWLATGEHLLLHAAVLAQSSERKERLVKYLLHSGRSALNVKTRADQSPLMLAYMTGDIESAKLLIEAGASQSTHAFGNNLIHGALASIRPFKANLRKLSEMLGLLDPKLLGDLFLQRNSASHSHGATPLHLWILNSGARMDNDFSVDMLNLLLKYSQGKELAMIHSAGETPLHNLVANGNVTLARILLDFNPDLLYRENATGRTPAEVAQDMCLATKFSAPREFNRSYYSYGRRHDAQDIVDRDAASFARKGEEKDERSSQQKMWDLCREFMDRHPQKRRLVSLSEANEVAKRLGEITKKKRGLRRRIRDEERGGEVGEGGEEEEEGDPVAEWLAGACKWVVCDEVEEPEVESELDAKSD</sequence>
<dbReference type="Gene3D" id="1.25.40.20">
    <property type="entry name" value="Ankyrin repeat-containing domain"/>
    <property type="match status" value="5"/>
</dbReference>
<keyword evidence="2 3" id="KW-0040">ANK repeat</keyword>
<dbReference type="STRING" id="50376.A0A517KY36"/>
<dbReference type="PANTHER" id="PTHR24198">
    <property type="entry name" value="ANKYRIN REPEAT AND PROTEIN KINASE DOMAIN-CONTAINING PROTEIN"/>
    <property type="match status" value="1"/>
</dbReference>
<dbReference type="InterPro" id="IPR036770">
    <property type="entry name" value="Ankyrin_rpt-contain_sf"/>
</dbReference>
<gene>
    <name evidence="5" type="ORF">FKW77_010657</name>
</gene>
<feature type="compositionally biased region" description="Basic and acidic residues" evidence="4">
    <location>
        <begin position="610"/>
        <end position="624"/>
    </location>
</feature>
<evidence type="ECO:0000313" key="5">
    <source>
        <dbReference type="EMBL" id="QDS68293.1"/>
    </source>
</evidence>
<keyword evidence="6" id="KW-1185">Reference proteome</keyword>
<dbReference type="EMBL" id="CP042185">
    <property type="protein sequence ID" value="QDS68293.1"/>
    <property type="molecule type" value="Genomic_DNA"/>
</dbReference>
<feature type="repeat" description="ANK" evidence="3">
    <location>
        <begin position="693"/>
        <end position="713"/>
    </location>
</feature>
<dbReference type="Proteomes" id="UP000316270">
    <property type="component" value="Chromosome 1"/>
</dbReference>
<feature type="region of interest" description="Disordered" evidence="4">
    <location>
        <begin position="610"/>
        <end position="654"/>
    </location>
</feature>
<evidence type="ECO:0000256" key="1">
    <source>
        <dbReference type="ARBA" id="ARBA00022737"/>
    </source>
</evidence>
<dbReference type="InterPro" id="IPR002110">
    <property type="entry name" value="Ankyrin_rpt"/>
</dbReference>
<dbReference type="PROSITE" id="PS50297">
    <property type="entry name" value="ANK_REP_REGION"/>
    <property type="match status" value="5"/>
</dbReference>
<keyword evidence="1" id="KW-0677">Repeat</keyword>
<evidence type="ECO:0000313" key="6">
    <source>
        <dbReference type="Proteomes" id="UP000316270"/>
    </source>
</evidence>
<dbReference type="PANTHER" id="PTHR24198:SF165">
    <property type="entry name" value="ANKYRIN REPEAT-CONTAINING PROTEIN-RELATED"/>
    <property type="match status" value="1"/>
</dbReference>
<organism evidence="5 6">
    <name type="scientific">Venturia effusa</name>
    <dbReference type="NCBI Taxonomy" id="50376"/>
    <lineage>
        <taxon>Eukaryota</taxon>
        <taxon>Fungi</taxon>
        <taxon>Dikarya</taxon>
        <taxon>Ascomycota</taxon>
        <taxon>Pezizomycotina</taxon>
        <taxon>Dothideomycetes</taxon>
        <taxon>Pleosporomycetidae</taxon>
        <taxon>Venturiales</taxon>
        <taxon>Venturiaceae</taxon>
        <taxon>Venturia</taxon>
    </lineage>
</organism>
<dbReference type="PRINTS" id="PR01415">
    <property type="entry name" value="ANKYRIN"/>
</dbReference>
<proteinExistence type="predicted"/>
<dbReference type="Pfam" id="PF00023">
    <property type="entry name" value="Ank"/>
    <property type="match status" value="1"/>
</dbReference>
<evidence type="ECO:0000256" key="3">
    <source>
        <dbReference type="PROSITE-ProRule" id="PRU00023"/>
    </source>
</evidence>
<protein>
    <recommendedName>
        <fullName evidence="7">Ankyrin repeat protein</fullName>
    </recommendedName>
</protein>
<evidence type="ECO:0008006" key="7">
    <source>
        <dbReference type="Google" id="ProtNLM"/>
    </source>
</evidence>
<evidence type="ECO:0000256" key="4">
    <source>
        <dbReference type="SAM" id="MobiDB-lite"/>
    </source>
</evidence>
<feature type="repeat" description="ANK" evidence="3">
    <location>
        <begin position="1584"/>
        <end position="1616"/>
    </location>
</feature>
<feature type="repeat" description="ANK" evidence="3">
    <location>
        <begin position="568"/>
        <end position="600"/>
    </location>
</feature>